<gene>
    <name evidence="2" type="ORF">JFN87_11725</name>
</gene>
<accession>A0A940RVE2</accession>
<keyword evidence="3" id="KW-1185">Reference proteome</keyword>
<evidence type="ECO:0000313" key="2">
    <source>
        <dbReference type="EMBL" id="MBP0458166.1"/>
    </source>
</evidence>
<evidence type="ECO:0000313" key="3">
    <source>
        <dbReference type="Proteomes" id="UP000670475"/>
    </source>
</evidence>
<organism evidence="2 3">
    <name type="scientific">Streptomyces montanisoli</name>
    <dbReference type="NCBI Taxonomy" id="2798581"/>
    <lineage>
        <taxon>Bacteria</taxon>
        <taxon>Bacillati</taxon>
        <taxon>Actinomycetota</taxon>
        <taxon>Actinomycetes</taxon>
        <taxon>Kitasatosporales</taxon>
        <taxon>Streptomycetaceae</taxon>
        <taxon>Streptomyces</taxon>
    </lineage>
</organism>
<comment type="caution">
    <text evidence="2">The sequence shown here is derived from an EMBL/GenBank/DDBJ whole genome shotgun (WGS) entry which is preliminary data.</text>
</comment>
<sequence length="80" mass="7977">GALPISAGPGPAPVHRSDGTPHTSGSGRLHAGGRDRRQAEPPVAPALPDGASGVCALGEAYGHWPAGSPQARICHQAYGH</sequence>
<protein>
    <submittedName>
        <fullName evidence="2">Uncharacterized protein</fullName>
    </submittedName>
</protein>
<name>A0A940RVE2_9ACTN</name>
<feature type="region of interest" description="Disordered" evidence="1">
    <location>
        <begin position="1"/>
        <end position="47"/>
    </location>
</feature>
<dbReference type="Proteomes" id="UP000670475">
    <property type="component" value="Unassembled WGS sequence"/>
</dbReference>
<dbReference type="AlphaFoldDB" id="A0A940RVE2"/>
<dbReference type="EMBL" id="JAGIQL010000036">
    <property type="protein sequence ID" value="MBP0458166.1"/>
    <property type="molecule type" value="Genomic_DNA"/>
</dbReference>
<reference evidence="2" key="1">
    <citation type="submission" date="2021-03" db="EMBL/GenBank/DDBJ databases">
        <title>Whole genome sequence of Streptomyces bomunensis MMS17-BM035.</title>
        <authorList>
            <person name="Lee J.H."/>
        </authorList>
    </citation>
    <scope>NUCLEOTIDE SEQUENCE</scope>
    <source>
        <strain evidence="2">MMS17-BM035</strain>
    </source>
</reference>
<evidence type="ECO:0000256" key="1">
    <source>
        <dbReference type="SAM" id="MobiDB-lite"/>
    </source>
</evidence>
<feature type="non-terminal residue" evidence="2">
    <location>
        <position position="1"/>
    </location>
</feature>
<proteinExistence type="predicted"/>